<dbReference type="EMBL" id="CP144532">
    <property type="protein sequence ID" value="WWC60001.1"/>
    <property type="molecule type" value="Genomic_DNA"/>
</dbReference>
<accession>A0A1A6A936</accession>
<evidence type="ECO:0000313" key="2">
    <source>
        <dbReference type="EMBL" id="OBR86570.1"/>
    </source>
</evidence>
<dbReference type="Proteomes" id="UP000078595">
    <property type="component" value="Chromosome 3"/>
</dbReference>
<feature type="compositionally biased region" description="Low complexity" evidence="1">
    <location>
        <begin position="104"/>
        <end position="122"/>
    </location>
</feature>
<name>A0A1A6A936_9TREE</name>
<protein>
    <submittedName>
        <fullName evidence="2">Uncharacterized protein</fullName>
    </submittedName>
</protein>
<dbReference type="RefSeq" id="XP_018264412.1">
    <property type="nucleotide sequence ID" value="XM_018405918.1"/>
</dbReference>
<feature type="compositionally biased region" description="Polar residues" evidence="1">
    <location>
        <begin position="1"/>
        <end position="14"/>
    </location>
</feature>
<feature type="region of interest" description="Disordered" evidence="1">
    <location>
        <begin position="96"/>
        <end position="129"/>
    </location>
</feature>
<gene>
    <name evidence="2" type="ORF">I303_02578</name>
    <name evidence="3" type="ORF">I303_102564</name>
</gene>
<dbReference type="VEuPathDB" id="FungiDB:I303_02578"/>
<feature type="compositionally biased region" description="Low complexity" evidence="1">
    <location>
        <begin position="15"/>
        <end position="25"/>
    </location>
</feature>
<dbReference type="EMBL" id="KI894029">
    <property type="protein sequence ID" value="OBR86570.1"/>
    <property type="molecule type" value="Genomic_DNA"/>
</dbReference>
<reference evidence="3" key="2">
    <citation type="submission" date="2013-07" db="EMBL/GenBank/DDBJ databases">
        <authorList>
            <consortium name="The Broad Institute Genome Sequencing Platform"/>
            <person name="Cuomo C."/>
            <person name="Litvintseva A."/>
            <person name="Chen Y."/>
            <person name="Heitman J."/>
            <person name="Sun S."/>
            <person name="Springer D."/>
            <person name="Dromer F."/>
            <person name="Young S.K."/>
            <person name="Zeng Q."/>
            <person name="Gargeya S."/>
            <person name="Fitzgerald M."/>
            <person name="Abouelleil A."/>
            <person name="Alvarado L."/>
            <person name="Berlin A.M."/>
            <person name="Chapman S.B."/>
            <person name="Dewar J."/>
            <person name="Goldberg J."/>
            <person name="Griggs A."/>
            <person name="Gujja S."/>
            <person name="Hansen M."/>
            <person name="Howarth C."/>
            <person name="Imamovic A."/>
            <person name="Larimer J."/>
            <person name="McCowan C."/>
            <person name="Murphy C."/>
            <person name="Pearson M."/>
            <person name="Priest M."/>
            <person name="Roberts A."/>
            <person name="Saif S."/>
            <person name="Shea T."/>
            <person name="Sykes S."/>
            <person name="Wortman J."/>
            <person name="Nusbaum C."/>
            <person name="Birren B."/>
        </authorList>
    </citation>
    <scope>NUCLEOTIDE SEQUENCE</scope>
    <source>
        <strain evidence="3">CBS 10117</strain>
    </source>
</reference>
<keyword evidence="4" id="KW-1185">Reference proteome</keyword>
<feature type="region of interest" description="Disordered" evidence="1">
    <location>
        <begin position="1"/>
        <end position="54"/>
    </location>
</feature>
<dbReference type="GeneID" id="28966277"/>
<evidence type="ECO:0000313" key="4">
    <source>
        <dbReference type="Proteomes" id="UP000078595"/>
    </source>
</evidence>
<evidence type="ECO:0000256" key="1">
    <source>
        <dbReference type="SAM" id="MobiDB-lite"/>
    </source>
</evidence>
<organism evidence="2">
    <name type="scientific">Kwoniella dejecticola CBS 10117</name>
    <dbReference type="NCBI Taxonomy" id="1296121"/>
    <lineage>
        <taxon>Eukaryota</taxon>
        <taxon>Fungi</taxon>
        <taxon>Dikarya</taxon>
        <taxon>Basidiomycota</taxon>
        <taxon>Agaricomycotina</taxon>
        <taxon>Tremellomycetes</taxon>
        <taxon>Tremellales</taxon>
        <taxon>Cryptococcaceae</taxon>
        <taxon>Kwoniella</taxon>
    </lineage>
</organism>
<evidence type="ECO:0000313" key="3">
    <source>
        <dbReference type="EMBL" id="WWC60001.1"/>
    </source>
</evidence>
<sequence length="129" mass="14475">MTTHLTSAQPQPQATNNNNTNNNNNPSDMPHTPREEHQPVFSSSPATSPQLMHKELDVEAAILNIHNKPEQKISRERRKYSNGLYKWTQQLWETNIESNKRKSSTSSNGSALSSNSSSSLASENNLKMQ</sequence>
<dbReference type="OrthoDB" id="2574376at2759"/>
<proteinExistence type="predicted"/>
<reference evidence="3" key="3">
    <citation type="submission" date="2024-02" db="EMBL/GenBank/DDBJ databases">
        <title>Comparative genomics of Cryptococcus and Kwoniella reveals pathogenesis evolution and contrasting modes of karyotype evolution via chromosome fusion or intercentromeric recombination.</title>
        <authorList>
            <person name="Coelho M.A."/>
            <person name="David-Palma M."/>
            <person name="Shea T."/>
            <person name="Bowers K."/>
            <person name="McGinley-Smith S."/>
            <person name="Mohammad A.W."/>
            <person name="Gnirke A."/>
            <person name="Yurkov A.M."/>
            <person name="Nowrousian M."/>
            <person name="Sun S."/>
            <person name="Cuomo C.A."/>
            <person name="Heitman J."/>
        </authorList>
    </citation>
    <scope>NUCLEOTIDE SEQUENCE</scope>
    <source>
        <strain evidence="3">CBS 10117</strain>
    </source>
</reference>
<dbReference type="AlphaFoldDB" id="A0A1A6A936"/>
<dbReference type="KEGG" id="kdj:28966277"/>
<feature type="compositionally biased region" description="Polar residues" evidence="1">
    <location>
        <begin position="40"/>
        <end position="50"/>
    </location>
</feature>
<reference evidence="2" key="1">
    <citation type="submission" date="2013-07" db="EMBL/GenBank/DDBJ databases">
        <title>The Genome Sequence of Cryptococcus dejecticola CBS10117.</title>
        <authorList>
            <consortium name="The Broad Institute Genome Sequencing Platform"/>
            <person name="Cuomo C."/>
            <person name="Litvintseva A."/>
            <person name="Chen Y."/>
            <person name="Heitman J."/>
            <person name="Sun S."/>
            <person name="Springer D."/>
            <person name="Dromer F."/>
            <person name="Young S.K."/>
            <person name="Zeng Q."/>
            <person name="Gargeya S."/>
            <person name="Fitzgerald M."/>
            <person name="Abouelleil A."/>
            <person name="Alvarado L."/>
            <person name="Berlin A.M."/>
            <person name="Chapman S.B."/>
            <person name="Dewar J."/>
            <person name="Goldberg J."/>
            <person name="Griggs A."/>
            <person name="Gujja S."/>
            <person name="Hansen M."/>
            <person name="Howarth C."/>
            <person name="Imamovic A."/>
            <person name="Larimer J."/>
            <person name="McCowan C."/>
            <person name="Murphy C."/>
            <person name="Pearson M."/>
            <person name="Priest M."/>
            <person name="Roberts A."/>
            <person name="Saif S."/>
            <person name="Shea T."/>
            <person name="Sykes S."/>
            <person name="Wortman J."/>
            <person name="Nusbaum C."/>
            <person name="Birren B."/>
        </authorList>
    </citation>
    <scope>NUCLEOTIDE SEQUENCE [LARGE SCALE GENOMIC DNA]</scope>
    <source>
        <strain evidence="2">CBS 10117</strain>
    </source>
</reference>